<dbReference type="SMR" id="A0A0B5EHP8"/>
<keyword evidence="10 14" id="KW-0443">Lipid metabolism</keyword>
<dbReference type="GO" id="GO:0016024">
    <property type="term" value="P:CDP-diacylglycerol biosynthetic process"/>
    <property type="evidence" value="ECO:0007669"/>
    <property type="project" value="UniProtKB-UniPathway"/>
</dbReference>
<dbReference type="GO" id="GO:0009570">
    <property type="term" value="C:chloroplast stroma"/>
    <property type="evidence" value="ECO:0007669"/>
    <property type="project" value="UniProtKB-SubCell"/>
</dbReference>
<evidence type="ECO:0000256" key="2">
    <source>
        <dbReference type="ARBA" id="ARBA00004765"/>
    </source>
</evidence>
<evidence type="ECO:0000256" key="9">
    <source>
        <dbReference type="ARBA" id="ARBA00022946"/>
    </source>
</evidence>
<comment type="subcellular location">
    <subcellularLocation>
        <location evidence="1 14">Plastid</location>
        <location evidence="1 14">Chloroplast stroma</location>
    </subcellularLocation>
</comment>
<dbReference type="Gene3D" id="1.10.1200.50">
    <property type="entry name" value="Glycerol-3-phosphate acyltransferase, alpha helical bundle, N-terminal"/>
    <property type="match status" value="1"/>
</dbReference>
<comment type="function">
    <text evidence="14">Esterifies acyl-group from acyl-ACP to the sn-1 position of glycerol-3-phosphate. The enzyme from chilling-resistant plants discriminates against non-fluid palmitic acid and selects oleic acid whereas the enzyme from sensitive plants accepts both fatty acids.</text>
</comment>
<dbReference type="Pfam" id="PF01553">
    <property type="entry name" value="Acyltransferase"/>
    <property type="match status" value="1"/>
</dbReference>
<dbReference type="SMART" id="SM00563">
    <property type="entry name" value="PlsC"/>
    <property type="match status" value="1"/>
</dbReference>
<evidence type="ECO:0000256" key="3">
    <source>
        <dbReference type="ARBA" id="ARBA00005189"/>
    </source>
</evidence>
<comment type="catalytic activity">
    <reaction evidence="14">
        <text>sn-glycerol 3-phosphate + an acyl-CoA = a 1-acyl-sn-glycero-3-phosphate + CoA</text>
        <dbReference type="Rhea" id="RHEA:15325"/>
        <dbReference type="ChEBI" id="CHEBI:57287"/>
        <dbReference type="ChEBI" id="CHEBI:57597"/>
        <dbReference type="ChEBI" id="CHEBI:57970"/>
        <dbReference type="ChEBI" id="CHEBI:58342"/>
        <dbReference type="EC" id="2.3.1.15"/>
    </reaction>
</comment>
<evidence type="ECO:0000256" key="4">
    <source>
        <dbReference type="ARBA" id="ARBA00007937"/>
    </source>
</evidence>
<dbReference type="PANTHER" id="PTHR35695">
    <property type="entry name" value="GLYCEROL-3-PHOSPHATE ACYLTRANSFERASE, CHLOROPLASTIC"/>
    <property type="match status" value="1"/>
</dbReference>
<feature type="domain" description="Phospholipid/glycerol acyltransferase" evidence="16">
    <location>
        <begin position="197"/>
        <end position="343"/>
    </location>
</feature>
<evidence type="ECO:0000313" key="17">
    <source>
        <dbReference type="EMBL" id="AJE68891.1"/>
    </source>
</evidence>
<dbReference type="SUPFAM" id="SSF69593">
    <property type="entry name" value="Glycerol-3-phosphate (1)-acyltransferase"/>
    <property type="match status" value="1"/>
</dbReference>
<protein>
    <recommendedName>
        <fullName evidence="14">Glycerol-3-phosphate acyltransferase, chloroplastic</fullName>
        <shortName evidence="14">GPAT</shortName>
        <ecNumber evidence="14">2.3.1.15</ecNumber>
    </recommendedName>
</protein>
<dbReference type="EC" id="2.3.1.15" evidence="14"/>
<evidence type="ECO:0000256" key="14">
    <source>
        <dbReference type="PIRNR" id="PIRNR000431"/>
    </source>
</evidence>
<evidence type="ECO:0000256" key="1">
    <source>
        <dbReference type="ARBA" id="ARBA00004470"/>
    </source>
</evidence>
<dbReference type="PDB" id="8IA1">
    <property type="method" value="X-ray"/>
    <property type="resolution" value="2.31 A"/>
    <property type="chains" value="A/B/C=64-434"/>
</dbReference>
<evidence type="ECO:0000256" key="7">
    <source>
        <dbReference type="ARBA" id="ARBA00022640"/>
    </source>
</evidence>
<reference evidence="17" key="1">
    <citation type="submission" date="2014-09" db="EMBL/GenBank/DDBJ databases">
        <title>The initial step of glycerolipid biosynthesis in the unicellular green Myrmecia incisa: Insights from lipidomics analysis and characterization of a GPAT.</title>
        <authorList>
            <person name="Ouyang L.-L."/>
            <person name="Li H."/>
            <person name="Zhou Z.-G."/>
        </authorList>
    </citation>
    <scope>NUCLEOTIDE SEQUENCE</scope>
    <source>
        <strain evidence="17">H4301</strain>
    </source>
</reference>
<evidence type="ECO:0000256" key="13">
    <source>
        <dbReference type="ARBA" id="ARBA00023315"/>
    </source>
</evidence>
<organism evidence="17">
    <name type="scientific">Lobosphaera incisa</name>
    <dbReference type="NCBI Taxonomy" id="312850"/>
    <lineage>
        <taxon>Eukaryota</taxon>
        <taxon>Viridiplantae</taxon>
        <taxon>Chlorophyta</taxon>
        <taxon>core chlorophytes</taxon>
        <taxon>Trebouxiophyceae</taxon>
        <taxon>Trebouxiales</taxon>
        <taxon>Trebouxiaceae</taxon>
        <taxon>Lobosphaera</taxon>
    </lineage>
</organism>
<keyword evidence="13 14" id="KW-0012">Acyltransferase</keyword>
<evidence type="ECO:0000256" key="15">
    <source>
        <dbReference type="PIRSR" id="PIRSR000431-2"/>
    </source>
</evidence>
<dbReference type="PANTHER" id="PTHR35695:SF1">
    <property type="entry name" value="GLYCEROL-3-PHOSPHATE ACYLTRANSFERASE, CHLOROPLASTIC"/>
    <property type="match status" value="1"/>
</dbReference>
<dbReference type="Gene3D" id="3.40.1130.10">
    <property type="entry name" value="Glycerol-3-phosphate (1)-acyltransferase"/>
    <property type="match status" value="1"/>
</dbReference>
<evidence type="ECO:0000256" key="10">
    <source>
        <dbReference type="ARBA" id="ARBA00023098"/>
    </source>
</evidence>
<evidence type="ECO:0000256" key="12">
    <source>
        <dbReference type="ARBA" id="ARBA00023264"/>
    </source>
</evidence>
<dbReference type="PROSITE" id="PS51257">
    <property type="entry name" value="PROKAR_LIPOPROTEIN"/>
    <property type="match status" value="1"/>
</dbReference>
<sequence length="434" mass="48306">MRPAVLQLQHNVPALSGCQAQHRQPLQRSVGSCRSSRLPLAAAHRQRLLRASGRTLACPTVCTAQVVRQKFKDVTTEQEFFAVLQDEIAQGHVPKLLMPAFQDFYNNYKTAVLGSGVPGADEALVAKIMSAIADRSVHEFVEPYTFPSFHHRILEPYNYYQFGQNYVRTLLDFSKSVVGHLARFDEIEQQIAAGENVVLLANHQTEADPGVFALLLEHTHPRLATDVIYVAGDRVVTDPLCKPFSMGRNLFCVHSKKRLDDIPELKASKVATNRRTLSAMTKALNEGGRLLWIAPSGGRDRPQADTGAWHPDKFDPTAVELMRQLLSRSAPKGHLYPFAMYSWELMPPPKGVEKGLGERRLTHFAGTGISVCKELDVDSIVSSAAVEDKATRQQLLATAAWQAVSDEYAILEEVIGSEDARRQRSDVYQQPWAQ</sequence>
<proteinExistence type="evidence at protein level"/>
<dbReference type="BRENDA" id="2.3.1.15">
    <property type="organism ID" value="11484"/>
</dbReference>
<keyword evidence="5" id="KW-0444">Lipid biosynthesis</keyword>
<evidence type="ECO:0000256" key="8">
    <source>
        <dbReference type="ARBA" id="ARBA00022679"/>
    </source>
</evidence>
<gene>
    <name evidence="17" type="primary">GPAT</name>
</gene>
<dbReference type="AlphaFoldDB" id="A0A0B5EHP8"/>
<dbReference type="CDD" id="cd07985">
    <property type="entry name" value="LPLAT_GPAT"/>
    <property type="match status" value="1"/>
</dbReference>
<comment type="pathway">
    <text evidence="2 14">Phospholipid metabolism; CDP-diacylglycerol biosynthesis; CDP-diacylglycerol from sn-glycerol 3-phosphate: step 1/3.</text>
</comment>
<keyword evidence="6 14" id="KW-0150">Chloroplast</keyword>
<keyword evidence="11" id="KW-0594">Phospholipid biosynthesis</keyword>
<keyword evidence="8 14" id="KW-0808">Transferase</keyword>
<keyword evidence="18" id="KW-0002">3D-structure</keyword>
<reference evidence="18" key="3">
    <citation type="journal article" date="2023" name="Plant Sci.">
        <title>Unique recognition of the microalgal plastidial glycerol-3-phosphate acyltransferase for acyl-ACP.</title>
        <authorList>
            <person name="Li X."/>
            <person name="Yang M."/>
            <person name="Sun D."/>
            <person name="Shi J."/>
            <person name="Yang M."/>
            <person name="Feng Y."/>
            <person name="Xue S."/>
        </authorList>
    </citation>
    <scope>X-RAY CRYSTALLOGRAPHY (2.31 ANGSTROMS) OF 64-434</scope>
</reference>
<evidence type="ECO:0000256" key="11">
    <source>
        <dbReference type="ARBA" id="ARBA00023209"/>
    </source>
</evidence>
<dbReference type="InterPro" id="IPR023083">
    <property type="entry name" value="G3P_O-acylTrfase_N"/>
</dbReference>
<keyword evidence="12" id="KW-1208">Phospholipid metabolism</keyword>
<comment type="similarity">
    <text evidence="4 14">Belongs to the GPAT/DAPAT family.</text>
</comment>
<evidence type="ECO:0007829" key="18">
    <source>
        <dbReference type="PDB" id="8IA1"/>
    </source>
</evidence>
<dbReference type="EMBL" id="KM670441">
    <property type="protein sequence ID" value="AJE68890.1"/>
    <property type="molecule type" value="mRNA"/>
</dbReference>
<dbReference type="EMBL" id="KM670442">
    <property type="protein sequence ID" value="AJE68891.1"/>
    <property type="molecule type" value="Genomic_DNA"/>
</dbReference>
<dbReference type="InterPro" id="IPR002123">
    <property type="entry name" value="Plipid/glycerol_acylTrfase"/>
</dbReference>
<comment type="pathway">
    <text evidence="3">Lipid metabolism.</text>
</comment>
<dbReference type="GO" id="GO:0006655">
    <property type="term" value="P:phosphatidylglycerol biosynthetic process"/>
    <property type="evidence" value="ECO:0007669"/>
    <property type="project" value="TreeGrafter"/>
</dbReference>
<dbReference type="UniPathway" id="UPA00557">
    <property type="reaction ID" value="UER00612"/>
</dbReference>
<evidence type="ECO:0000256" key="5">
    <source>
        <dbReference type="ARBA" id="ARBA00022516"/>
    </source>
</evidence>
<evidence type="ECO:0000256" key="6">
    <source>
        <dbReference type="ARBA" id="ARBA00022528"/>
    </source>
</evidence>
<name>A0A0B5EHP8_9CHLO</name>
<dbReference type="InterPro" id="IPR016222">
    <property type="entry name" value="G3P_O-acylTrfase_chlp"/>
</dbReference>
<feature type="short sequence motif" description="HXXXXD motif" evidence="15">
    <location>
        <begin position="203"/>
        <end position="208"/>
    </location>
</feature>
<accession>A0A0B5EHP8</accession>
<dbReference type="PIRSF" id="PIRSF000431">
    <property type="entry name" value="Glycerol-3-P_O-acyltransfrase"/>
    <property type="match status" value="1"/>
</dbReference>
<dbReference type="GO" id="GO:0004366">
    <property type="term" value="F:glycerol-3-phosphate O-acyltransferase activity"/>
    <property type="evidence" value="ECO:0007669"/>
    <property type="project" value="UniProtKB-UniRule"/>
</dbReference>
<dbReference type="Pfam" id="PF14829">
    <property type="entry name" value="GPAT_N"/>
    <property type="match status" value="1"/>
</dbReference>
<evidence type="ECO:0000259" key="16">
    <source>
        <dbReference type="SMART" id="SM00563"/>
    </source>
</evidence>
<reference evidence="17" key="2">
    <citation type="journal article" date="2016" name="Front. Plant Sci.">
        <title>Site-Directed Mutagenesis from Arg195 to His of a Microalgal Putatively Chloroplastidial Glycerol-3-Phosphate Acyltransferase Causes an Increase in Phospholipid Levels in Yeast.</title>
        <authorList>
            <person name="Ouyang L.L."/>
            <person name="Li H."/>
            <person name="Yan X.J."/>
            <person name="Xu J.L."/>
            <person name="Zhou Z.G."/>
        </authorList>
    </citation>
    <scope>NUCLEOTIDE SEQUENCE</scope>
    <source>
        <strain evidence="17">H4301</strain>
    </source>
</reference>
<keyword evidence="7 14" id="KW-0934">Plastid</keyword>
<keyword evidence="9" id="KW-0809">Transit peptide</keyword>
<dbReference type="InterPro" id="IPR038114">
    <property type="entry name" value="GPAT_N_sf"/>
</dbReference>